<dbReference type="Pfam" id="PF13468">
    <property type="entry name" value="Glyoxalase_3"/>
    <property type="match status" value="1"/>
</dbReference>
<sequence>MPLLRCLSWIAFLLSATAAAAEDAVVRGLDYIPLAVKDLEQAQADFEALGFVLKPGRPHANGLRNTHAKFPDGTEIELITALSASDALSSDYIEWLQRGDGPAFLGFFASNPKALKERLALQNLSLERVFFSRRQHSPTDRPEHFAHPNTAFALSGVWLAGAEAERRLLPLLGANPVEAPVCSPFGADAAAYSLPEARVVFLPAKVQLVPGRSIVGVTLTVRDLQAARHVLETGRVAIARPPGCEGRSLWVGPNAAHGLWLEFHQPTPP</sequence>
<organism evidence="3 4">
    <name type="scientific">Reyranella soli</name>
    <dbReference type="NCBI Taxonomy" id="1230389"/>
    <lineage>
        <taxon>Bacteria</taxon>
        <taxon>Pseudomonadati</taxon>
        <taxon>Pseudomonadota</taxon>
        <taxon>Alphaproteobacteria</taxon>
        <taxon>Hyphomicrobiales</taxon>
        <taxon>Reyranellaceae</taxon>
        <taxon>Reyranella</taxon>
    </lineage>
</organism>
<keyword evidence="1" id="KW-0732">Signal</keyword>
<dbReference type="RefSeq" id="WP_147149697.1">
    <property type="nucleotide sequence ID" value="NZ_BKAJ01000040.1"/>
</dbReference>
<dbReference type="InterPro" id="IPR025870">
    <property type="entry name" value="Glyoxalase-like_dom"/>
</dbReference>
<proteinExistence type="predicted"/>
<feature type="signal peptide" evidence="1">
    <location>
        <begin position="1"/>
        <end position="21"/>
    </location>
</feature>
<gene>
    <name evidence="3" type="ORF">RSO01_27810</name>
</gene>
<evidence type="ECO:0000259" key="2">
    <source>
        <dbReference type="Pfam" id="PF13468"/>
    </source>
</evidence>
<dbReference type="Gene3D" id="3.10.180.10">
    <property type="entry name" value="2,3-Dihydroxybiphenyl 1,2-Dioxygenase, domain 1"/>
    <property type="match status" value="1"/>
</dbReference>
<dbReference type="SUPFAM" id="SSF54593">
    <property type="entry name" value="Glyoxalase/Bleomycin resistance protein/Dihydroxybiphenyl dioxygenase"/>
    <property type="match status" value="1"/>
</dbReference>
<dbReference type="Proteomes" id="UP000321058">
    <property type="component" value="Unassembled WGS sequence"/>
</dbReference>
<dbReference type="EMBL" id="BKAJ01000040">
    <property type="protein sequence ID" value="GEP55615.1"/>
    <property type="molecule type" value="Genomic_DNA"/>
</dbReference>
<comment type="caution">
    <text evidence="3">The sequence shown here is derived from an EMBL/GenBank/DDBJ whole genome shotgun (WGS) entry which is preliminary data.</text>
</comment>
<feature type="chain" id="PRO_5021851998" description="Glyoxalase-like domain-containing protein" evidence="1">
    <location>
        <begin position="22"/>
        <end position="269"/>
    </location>
</feature>
<keyword evidence="4" id="KW-1185">Reference proteome</keyword>
<evidence type="ECO:0000256" key="1">
    <source>
        <dbReference type="SAM" id="SignalP"/>
    </source>
</evidence>
<dbReference type="InterPro" id="IPR029068">
    <property type="entry name" value="Glyas_Bleomycin-R_OHBP_Dase"/>
</dbReference>
<dbReference type="AlphaFoldDB" id="A0A512N9F6"/>
<evidence type="ECO:0000313" key="3">
    <source>
        <dbReference type="EMBL" id="GEP55615.1"/>
    </source>
</evidence>
<name>A0A512N9F6_9HYPH</name>
<accession>A0A512N9F6</accession>
<dbReference type="OrthoDB" id="9812467at2"/>
<reference evidence="3 4" key="1">
    <citation type="submission" date="2019-07" db="EMBL/GenBank/DDBJ databases">
        <title>Whole genome shotgun sequence of Reyranella soli NBRC 108950.</title>
        <authorList>
            <person name="Hosoyama A."/>
            <person name="Uohara A."/>
            <person name="Ohji S."/>
            <person name="Ichikawa N."/>
        </authorList>
    </citation>
    <scope>NUCLEOTIDE SEQUENCE [LARGE SCALE GENOMIC DNA]</scope>
    <source>
        <strain evidence="3 4">NBRC 108950</strain>
    </source>
</reference>
<feature type="domain" description="Glyoxalase-like" evidence="2">
    <location>
        <begin position="29"/>
        <end position="133"/>
    </location>
</feature>
<evidence type="ECO:0000313" key="4">
    <source>
        <dbReference type="Proteomes" id="UP000321058"/>
    </source>
</evidence>
<protein>
    <recommendedName>
        <fullName evidence="2">Glyoxalase-like domain-containing protein</fullName>
    </recommendedName>
</protein>